<evidence type="ECO:0000313" key="3">
    <source>
        <dbReference type="Proteomes" id="UP001281761"/>
    </source>
</evidence>
<protein>
    <submittedName>
        <fullName evidence="2">Uncharacterized protein</fullName>
    </submittedName>
</protein>
<proteinExistence type="predicted"/>
<dbReference type="EMBL" id="JARBJD010000122">
    <property type="protein sequence ID" value="KAK2951207.1"/>
    <property type="molecule type" value="Genomic_DNA"/>
</dbReference>
<dbReference type="InterPro" id="IPR016024">
    <property type="entry name" value="ARM-type_fold"/>
</dbReference>
<evidence type="ECO:0000256" key="1">
    <source>
        <dbReference type="SAM" id="Coils"/>
    </source>
</evidence>
<dbReference type="SUPFAM" id="SSF48371">
    <property type="entry name" value="ARM repeat"/>
    <property type="match status" value="1"/>
</dbReference>
<name>A0ABQ9XKS9_9EUKA</name>
<sequence length="480" mass="53792">MKERSEIGIRSGLLERFSERLSSNCPSSLSAILSSVIGVMVTSVSEGRPRLRSDLIPSLLTLSSHADISLSTPATHSLGLLCGGSLSSMEVEGVLNSGIIETLCTRIESESNAVDLLPTLHVLDRLCSGLQSHHDNEQLSESKEDQFSLTRRCEFALSRIEKAVLGLEKSVGGKIVCDDKARILQDRVGGMIVRHFQSSIHSSQKEIGVIGIDLAAVRREMEAERTILHQEREAERREMEAELETVRKVEEERQREFSRKMREMEEMKRMNEKWIEEGRQREEEKKREEEERRRSVKEGAASIEVFQDKFTLAGKVFTKSENSCSSIFTISFGQVVVRITFIVRSWNRNTFDVGLIAADMVEQATSSVGSYSNLKRAASWHLYPSRRFARQNNKDSHKGSACQAVADGQRVVLEADGRERKRTLKLSQDGETQPAFFSNIPVPFRFGIEMYNAGASVEIVSSEVLKEPSMVGGSLEVVMD</sequence>
<comment type="caution">
    <text evidence="2">The sequence shown here is derived from an EMBL/GenBank/DDBJ whole genome shotgun (WGS) entry which is preliminary data.</text>
</comment>
<dbReference type="Proteomes" id="UP001281761">
    <property type="component" value="Unassembled WGS sequence"/>
</dbReference>
<feature type="coiled-coil region" evidence="1">
    <location>
        <begin position="218"/>
        <end position="299"/>
    </location>
</feature>
<reference evidence="2 3" key="1">
    <citation type="journal article" date="2022" name="bioRxiv">
        <title>Genomics of Preaxostyla Flagellates Illuminates Evolutionary Transitions and the Path Towards Mitochondrial Loss.</title>
        <authorList>
            <person name="Novak L.V.F."/>
            <person name="Treitli S.C."/>
            <person name="Pyrih J."/>
            <person name="Halakuc P."/>
            <person name="Pipaliya S.V."/>
            <person name="Vacek V."/>
            <person name="Brzon O."/>
            <person name="Soukal P."/>
            <person name="Eme L."/>
            <person name="Dacks J.B."/>
            <person name="Karnkowska A."/>
            <person name="Elias M."/>
            <person name="Hampl V."/>
        </authorList>
    </citation>
    <scope>NUCLEOTIDE SEQUENCE [LARGE SCALE GENOMIC DNA]</scope>
    <source>
        <strain evidence="2">NAU3</strain>
        <tissue evidence="2">Gut</tissue>
    </source>
</reference>
<accession>A0ABQ9XKS9</accession>
<keyword evidence="1" id="KW-0175">Coiled coil</keyword>
<evidence type="ECO:0000313" key="2">
    <source>
        <dbReference type="EMBL" id="KAK2951207.1"/>
    </source>
</evidence>
<dbReference type="InterPro" id="IPR011989">
    <property type="entry name" value="ARM-like"/>
</dbReference>
<dbReference type="Gene3D" id="1.25.10.10">
    <property type="entry name" value="Leucine-rich Repeat Variant"/>
    <property type="match status" value="1"/>
</dbReference>
<gene>
    <name evidence="2" type="ORF">BLNAU_13823</name>
</gene>
<organism evidence="2 3">
    <name type="scientific">Blattamonas nauphoetae</name>
    <dbReference type="NCBI Taxonomy" id="2049346"/>
    <lineage>
        <taxon>Eukaryota</taxon>
        <taxon>Metamonada</taxon>
        <taxon>Preaxostyla</taxon>
        <taxon>Oxymonadida</taxon>
        <taxon>Blattamonas</taxon>
    </lineage>
</organism>
<keyword evidence="3" id="KW-1185">Reference proteome</keyword>